<keyword evidence="6 8" id="KW-0694">RNA-binding</keyword>
<dbReference type="EC" id="2.1.1.182" evidence="8"/>
<keyword evidence="4 8" id="KW-0808">Transferase</keyword>
<comment type="caution">
    <text evidence="12">The sequence shown here is derived from an EMBL/GenBank/DDBJ whole genome shotgun (WGS) entry which is preliminary data.</text>
</comment>
<feature type="binding site" evidence="8 9">
    <location>
        <position position="104"/>
    </location>
    <ligand>
        <name>S-adenosyl-L-methionine</name>
        <dbReference type="ChEBI" id="CHEBI:59789"/>
    </ligand>
</feature>
<dbReference type="SMART" id="SM00650">
    <property type="entry name" value="rADc"/>
    <property type="match status" value="1"/>
</dbReference>
<dbReference type="RefSeq" id="WP_124006895.1">
    <property type="nucleotide sequence ID" value="NZ_BJYN01000071.1"/>
</dbReference>
<sequence>MKDKREIAVPSKTKEILAKHGLTLKKSLGQNFLTEPNILHKIVQTADVTKETNIIEVGPGIGALTEHLAQNAAQVLAFEIDERLITVLADTLQEFTNVTIRHQDVLQTDLVKVTDEAFFENLPIKVVANLPYYITTPIMMHFLESTLPVAEMIVMIQKEVAERINAKPGTKAYGSLSIAVQYYMETEISFIVPKTVFVPQPKVDSAILKLTRRRQPKVQVSNEKAFFRLTKAAFQLRRKTLWNNLQHTYGKDPATKAWLQESLEQAEIDPSRRGETLSLEEFACLSNKMEENAVDTQ</sequence>
<dbReference type="GeneID" id="69986486"/>
<dbReference type="InterPro" id="IPR020596">
    <property type="entry name" value="rRNA_Ade_Mease_Trfase_CS"/>
</dbReference>
<dbReference type="Proteomes" id="UP000886597">
    <property type="component" value="Unassembled WGS sequence"/>
</dbReference>
<dbReference type="Pfam" id="PF00398">
    <property type="entry name" value="RrnaAD"/>
    <property type="match status" value="1"/>
</dbReference>
<evidence type="ECO:0000256" key="5">
    <source>
        <dbReference type="ARBA" id="ARBA00022691"/>
    </source>
</evidence>
<dbReference type="HAMAP" id="MF_00607">
    <property type="entry name" value="16SrRNA_methyltr_A"/>
    <property type="match status" value="1"/>
</dbReference>
<dbReference type="Gene3D" id="3.40.50.150">
    <property type="entry name" value="Vaccinia Virus protein VP39"/>
    <property type="match status" value="1"/>
</dbReference>
<evidence type="ECO:0000256" key="9">
    <source>
        <dbReference type="PROSITE-ProRule" id="PRU01026"/>
    </source>
</evidence>
<keyword evidence="1 8" id="KW-0963">Cytoplasm</keyword>
<evidence type="ECO:0000256" key="1">
    <source>
        <dbReference type="ARBA" id="ARBA00022490"/>
    </source>
</evidence>
<dbReference type="GO" id="GO:0005829">
    <property type="term" value="C:cytosol"/>
    <property type="evidence" value="ECO:0007669"/>
    <property type="project" value="TreeGrafter"/>
</dbReference>
<dbReference type="KEGG" id="tkr:C7K43_11060"/>
<feature type="binding site" evidence="8 9">
    <location>
        <position position="58"/>
    </location>
    <ligand>
        <name>S-adenosyl-L-methionine</name>
        <dbReference type="ChEBI" id="CHEBI:59789"/>
    </ligand>
</feature>
<feature type="binding site" evidence="8 9">
    <location>
        <position position="33"/>
    </location>
    <ligand>
        <name>S-adenosyl-L-methionine</name>
        <dbReference type="ChEBI" id="CHEBI:59789"/>
    </ligand>
</feature>
<dbReference type="InterPro" id="IPR020598">
    <property type="entry name" value="rRNA_Ade_methylase_Trfase_N"/>
</dbReference>
<dbReference type="AlphaFoldDB" id="A0AAN4ZP31"/>
<comment type="subcellular location">
    <subcellularLocation>
        <location evidence="8">Cytoplasm</location>
    </subcellularLocation>
</comment>
<dbReference type="EMBL" id="BKBQ01000028">
    <property type="protein sequence ID" value="GEQ54919.1"/>
    <property type="molecule type" value="Genomic_DNA"/>
</dbReference>
<evidence type="ECO:0000313" key="14">
    <source>
        <dbReference type="Proteomes" id="UP000886607"/>
    </source>
</evidence>
<name>A0AAN4ZP31_9ENTE</name>
<feature type="binding site" evidence="8 9">
    <location>
        <position position="31"/>
    </location>
    <ligand>
        <name>S-adenosyl-L-methionine</name>
        <dbReference type="ChEBI" id="CHEBI:59789"/>
    </ligand>
</feature>
<keyword evidence="3 8" id="KW-0489">Methyltransferase</keyword>
<keyword evidence="2 8" id="KW-0698">rRNA processing</keyword>
<dbReference type="SUPFAM" id="SSF53335">
    <property type="entry name" value="S-adenosyl-L-methionine-dependent methyltransferases"/>
    <property type="match status" value="1"/>
</dbReference>
<proteinExistence type="inferred from homology"/>
<evidence type="ECO:0000259" key="10">
    <source>
        <dbReference type="SMART" id="SM00650"/>
    </source>
</evidence>
<evidence type="ECO:0000256" key="4">
    <source>
        <dbReference type="ARBA" id="ARBA00022679"/>
    </source>
</evidence>
<keyword evidence="5 8" id="KW-0949">S-adenosyl-L-methionine</keyword>
<dbReference type="NCBIfam" id="TIGR00755">
    <property type="entry name" value="ksgA"/>
    <property type="match status" value="1"/>
</dbReference>
<dbReference type="InterPro" id="IPR029063">
    <property type="entry name" value="SAM-dependent_MTases_sf"/>
</dbReference>
<dbReference type="InterPro" id="IPR023165">
    <property type="entry name" value="rRNA_Ade_diMease-like_C"/>
</dbReference>
<feature type="binding site" evidence="8 9">
    <location>
        <position position="129"/>
    </location>
    <ligand>
        <name>S-adenosyl-L-methionine</name>
        <dbReference type="ChEBI" id="CHEBI:59789"/>
    </ligand>
</feature>
<evidence type="ECO:0000256" key="8">
    <source>
        <dbReference type="HAMAP-Rule" id="MF_00607"/>
    </source>
</evidence>
<accession>A0AAN4ZP31</accession>
<comment type="catalytic activity">
    <reaction evidence="7">
        <text>adenosine(2085) in 23S rRNA + 2 S-adenosyl-L-methionine = N(6)-dimethyladenosine(2085) in 23S rRNA + 2 S-adenosyl-L-homocysteine + 2 H(+)</text>
        <dbReference type="Rhea" id="RHEA:42784"/>
        <dbReference type="Rhea" id="RHEA-COMP:10237"/>
        <dbReference type="Rhea" id="RHEA-COMP:10238"/>
        <dbReference type="ChEBI" id="CHEBI:15378"/>
        <dbReference type="ChEBI" id="CHEBI:57856"/>
        <dbReference type="ChEBI" id="CHEBI:59789"/>
        <dbReference type="ChEBI" id="CHEBI:74411"/>
        <dbReference type="ChEBI" id="CHEBI:74493"/>
        <dbReference type="EC" id="2.1.1.184"/>
    </reaction>
</comment>
<dbReference type="GO" id="GO:0052910">
    <property type="term" value="F:23S rRNA (adenine(2085)-N(6))-dimethyltransferase activity"/>
    <property type="evidence" value="ECO:0007669"/>
    <property type="project" value="UniProtKB-EC"/>
</dbReference>
<dbReference type="GO" id="GO:0003723">
    <property type="term" value="F:RNA binding"/>
    <property type="evidence" value="ECO:0007669"/>
    <property type="project" value="UniProtKB-UniRule"/>
</dbReference>
<dbReference type="PROSITE" id="PS51689">
    <property type="entry name" value="SAM_RNA_A_N6_MT"/>
    <property type="match status" value="1"/>
</dbReference>
<dbReference type="Gene3D" id="1.10.8.100">
    <property type="entry name" value="Ribosomal RNA adenine dimethylase-like, domain 2"/>
    <property type="match status" value="1"/>
</dbReference>
<dbReference type="EMBL" id="BKBO01000028">
    <property type="protein sequence ID" value="GEQ49879.1"/>
    <property type="molecule type" value="Genomic_DNA"/>
</dbReference>
<evidence type="ECO:0000256" key="2">
    <source>
        <dbReference type="ARBA" id="ARBA00022552"/>
    </source>
</evidence>
<feature type="domain" description="Ribosomal RNA adenine methylase transferase N-terminal" evidence="10">
    <location>
        <begin position="38"/>
        <end position="214"/>
    </location>
</feature>
<dbReference type="CDD" id="cd02440">
    <property type="entry name" value="AdoMet_MTases"/>
    <property type="match status" value="1"/>
</dbReference>
<comment type="function">
    <text evidence="8">Specifically dimethylates two adjacent adenosines (A1518 and A1519) in the loop of a conserved hairpin near the 3'-end of 16S rRNA in the 30S particle. May play a critical role in biogenesis of 30S subunits.</text>
</comment>
<dbReference type="PANTHER" id="PTHR11727">
    <property type="entry name" value="DIMETHYLADENOSINE TRANSFERASE"/>
    <property type="match status" value="1"/>
</dbReference>
<keyword evidence="14" id="KW-1185">Reference proteome</keyword>
<protein>
    <recommendedName>
        <fullName evidence="8">Ribosomal RNA small subunit methyltransferase A</fullName>
        <ecNumber evidence="8">2.1.1.182</ecNumber>
    </recommendedName>
    <alternativeName>
        <fullName evidence="8">16S rRNA (adenine(1518)-N(6)/adenine(1519)-N(6))-dimethyltransferase</fullName>
    </alternativeName>
    <alternativeName>
        <fullName evidence="8">16S rRNA dimethyladenosine transferase</fullName>
    </alternativeName>
    <alternativeName>
        <fullName evidence="8">16S rRNA dimethylase</fullName>
    </alternativeName>
    <alternativeName>
        <fullName evidence="8">S-adenosylmethionine-6-N', N'-adenosyl(rRNA) dimethyltransferase</fullName>
    </alternativeName>
</protein>
<dbReference type="Proteomes" id="UP000886607">
    <property type="component" value="Unassembled WGS sequence"/>
</dbReference>
<dbReference type="InterPro" id="IPR011530">
    <property type="entry name" value="rRNA_adenine_dimethylase"/>
</dbReference>
<evidence type="ECO:0000313" key="11">
    <source>
        <dbReference type="EMBL" id="GEQ49879.1"/>
    </source>
</evidence>
<evidence type="ECO:0000313" key="12">
    <source>
        <dbReference type="EMBL" id="GEQ54919.1"/>
    </source>
</evidence>
<reference evidence="12" key="2">
    <citation type="journal article" date="2020" name="Int. Dairy J.">
        <title>Lactic acid bacterial diversity in Brie cheese focusing on salt concentration and pH of isolation medium and characterisation of halophilic and alkaliphilic lactic acid bacterial isolates.</title>
        <authorList>
            <person name="Unno R."/>
            <person name="Matsutani M."/>
            <person name="Suzuki T."/>
            <person name="Kodama K."/>
            <person name="Matsushita H."/>
            <person name="Yamasato K."/>
            <person name="Koizumi Y."/>
            <person name="Ishikawa M."/>
        </authorList>
    </citation>
    <scope>NUCLEOTIDE SEQUENCE</scope>
    <source>
        <strain evidence="12">7C1</strain>
        <strain evidence="11">8C4</strain>
    </source>
</reference>
<feature type="binding site" evidence="8 9">
    <location>
        <position position="79"/>
    </location>
    <ligand>
        <name>S-adenosyl-L-methionine</name>
        <dbReference type="ChEBI" id="CHEBI:59789"/>
    </ligand>
</feature>
<evidence type="ECO:0000256" key="3">
    <source>
        <dbReference type="ARBA" id="ARBA00022603"/>
    </source>
</evidence>
<dbReference type="PROSITE" id="PS01131">
    <property type="entry name" value="RRNA_A_DIMETH"/>
    <property type="match status" value="1"/>
</dbReference>
<comment type="similarity">
    <text evidence="8">Belongs to the class I-like SAM-binding methyltransferase superfamily. rRNA adenine N(6)-methyltransferase family. RsmA subfamily.</text>
</comment>
<reference evidence="12" key="1">
    <citation type="submission" date="2019-08" db="EMBL/GenBank/DDBJ databases">
        <authorList>
            <person name="Ishikawa M."/>
            <person name="Suzuki T."/>
            <person name="Matsutani M."/>
        </authorList>
    </citation>
    <scope>NUCLEOTIDE SEQUENCE</scope>
    <source>
        <strain evidence="12">7C1</strain>
        <strain evidence="11">8C4</strain>
    </source>
</reference>
<evidence type="ECO:0000256" key="6">
    <source>
        <dbReference type="ARBA" id="ARBA00022884"/>
    </source>
</evidence>
<dbReference type="GO" id="GO:0052908">
    <property type="term" value="F:16S rRNA (adenine(1518)-N(6)/adenine(1519)-N(6))-dimethyltransferase activity"/>
    <property type="evidence" value="ECO:0007669"/>
    <property type="project" value="UniProtKB-EC"/>
</dbReference>
<organism evidence="12 13">
    <name type="scientific">Tetragenococcus koreensis</name>
    <dbReference type="NCBI Taxonomy" id="290335"/>
    <lineage>
        <taxon>Bacteria</taxon>
        <taxon>Bacillati</taxon>
        <taxon>Bacillota</taxon>
        <taxon>Bacilli</taxon>
        <taxon>Lactobacillales</taxon>
        <taxon>Enterococcaceae</taxon>
        <taxon>Tetragenococcus</taxon>
    </lineage>
</organism>
<gene>
    <name evidence="8 12" type="primary">ksgA</name>
    <name evidence="8" type="synonym">rsmA</name>
    <name evidence="11" type="ORF">TK11N_17310</name>
    <name evidence="12" type="ORF">TK2N_17630</name>
</gene>
<evidence type="ECO:0000256" key="7">
    <source>
        <dbReference type="ARBA" id="ARBA00049167"/>
    </source>
</evidence>
<comment type="catalytic activity">
    <reaction evidence="8">
        <text>adenosine(1518)/adenosine(1519) in 16S rRNA + 4 S-adenosyl-L-methionine = N(6)-dimethyladenosine(1518)/N(6)-dimethyladenosine(1519) in 16S rRNA + 4 S-adenosyl-L-homocysteine + 4 H(+)</text>
        <dbReference type="Rhea" id="RHEA:19609"/>
        <dbReference type="Rhea" id="RHEA-COMP:10232"/>
        <dbReference type="Rhea" id="RHEA-COMP:10233"/>
        <dbReference type="ChEBI" id="CHEBI:15378"/>
        <dbReference type="ChEBI" id="CHEBI:57856"/>
        <dbReference type="ChEBI" id="CHEBI:59789"/>
        <dbReference type="ChEBI" id="CHEBI:74411"/>
        <dbReference type="ChEBI" id="CHEBI:74493"/>
        <dbReference type="EC" id="2.1.1.182"/>
    </reaction>
</comment>
<dbReference type="InterPro" id="IPR001737">
    <property type="entry name" value="KsgA/Erm"/>
</dbReference>
<dbReference type="PANTHER" id="PTHR11727:SF7">
    <property type="entry name" value="DIMETHYLADENOSINE TRANSFERASE-RELATED"/>
    <property type="match status" value="1"/>
</dbReference>
<evidence type="ECO:0000313" key="13">
    <source>
        <dbReference type="Proteomes" id="UP000886597"/>
    </source>
</evidence>
<dbReference type="FunFam" id="3.40.50.150:FF:000023">
    <property type="entry name" value="Ribosomal RNA small subunit methyltransferase A"/>
    <property type="match status" value="1"/>
</dbReference>